<evidence type="ECO:0000256" key="10">
    <source>
        <dbReference type="ARBA" id="ARBA00034078"/>
    </source>
</evidence>
<evidence type="ECO:0000256" key="7">
    <source>
        <dbReference type="ARBA" id="ARBA00022982"/>
    </source>
</evidence>
<feature type="binding site" evidence="12">
    <location>
        <position position="220"/>
    </location>
    <ligand>
        <name>[2Fe-2S] cluster</name>
        <dbReference type="ChEBI" id="CHEBI:190135"/>
    </ligand>
</feature>
<dbReference type="SUPFAM" id="SSF52343">
    <property type="entry name" value="Ferredoxin reductase-like, C-terminal NADP-linked domain"/>
    <property type="match status" value="1"/>
</dbReference>
<dbReference type="OrthoDB" id="9789468at2"/>
<keyword evidence="2" id="KW-0813">Transport</keyword>
<evidence type="ECO:0000313" key="15">
    <source>
        <dbReference type="Proteomes" id="UP000280881"/>
    </source>
</evidence>
<evidence type="ECO:0000256" key="6">
    <source>
        <dbReference type="ARBA" id="ARBA00022827"/>
    </source>
</evidence>
<feature type="binding site" evidence="11">
    <location>
        <begin position="74"/>
        <end position="75"/>
    </location>
    <ligand>
        <name>FAD</name>
        <dbReference type="ChEBI" id="CHEBI:57692"/>
    </ligand>
</feature>
<feature type="binding site" evidence="11">
    <location>
        <begin position="67"/>
        <end position="69"/>
    </location>
    <ligand>
        <name>FAD</name>
        <dbReference type="ChEBI" id="CHEBI:57692"/>
    </ligand>
</feature>
<comment type="cofactor">
    <cofactor evidence="10">
        <name>[2Fe-2S] cluster</name>
        <dbReference type="ChEBI" id="CHEBI:190135"/>
    </cofactor>
</comment>
<comment type="cofactor">
    <cofactor evidence="12">
        <name>[2Fe-2S] cluster</name>
        <dbReference type="ChEBI" id="CHEBI:190135"/>
    </cofactor>
    <text evidence="12">Binds 1 [2Fe-2S] cluster per subunit.</text>
</comment>
<accession>A0A420W6N9</accession>
<feature type="binding site" evidence="12">
    <location>
        <position position="223"/>
    </location>
    <ligand>
        <name>[2Fe-2S] cluster</name>
        <dbReference type="ChEBI" id="CHEBI:190135"/>
    </ligand>
</feature>
<dbReference type="SUPFAM" id="SSF63380">
    <property type="entry name" value="Riboflavin synthase domain-like"/>
    <property type="match status" value="1"/>
</dbReference>
<dbReference type="AlphaFoldDB" id="A0A420W6N9"/>
<keyword evidence="5 12" id="KW-0479">Metal-binding</keyword>
<comment type="caution">
    <text evidence="14">The sequence shown here is derived from an EMBL/GenBank/DDBJ whole genome shotgun (WGS) entry which is preliminary data.</text>
</comment>
<dbReference type="GO" id="GO:0051537">
    <property type="term" value="F:2 iron, 2 sulfur cluster binding"/>
    <property type="evidence" value="ECO:0007669"/>
    <property type="project" value="UniProtKB-KW"/>
</dbReference>
<gene>
    <name evidence="14" type="ORF">C7457_1196</name>
</gene>
<evidence type="ECO:0000256" key="2">
    <source>
        <dbReference type="ARBA" id="ARBA00022448"/>
    </source>
</evidence>
<dbReference type="GO" id="GO:0046872">
    <property type="term" value="F:metal ion binding"/>
    <property type="evidence" value="ECO:0007669"/>
    <property type="project" value="UniProtKB-KW"/>
</dbReference>
<keyword evidence="9 12" id="KW-0411">Iron-sulfur</keyword>
<comment type="similarity">
    <text evidence="1">Belongs to the PyrK family.</text>
</comment>
<evidence type="ECO:0000256" key="4">
    <source>
        <dbReference type="ARBA" id="ARBA00022714"/>
    </source>
</evidence>
<dbReference type="RefSeq" id="WP_121171057.1">
    <property type="nucleotide sequence ID" value="NZ_RBIE01000002.1"/>
</dbReference>
<name>A0A420W6N9_9BACT</name>
<evidence type="ECO:0000259" key="13">
    <source>
        <dbReference type="PROSITE" id="PS51384"/>
    </source>
</evidence>
<dbReference type="GO" id="GO:0016491">
    <property type="term" value="F:oxidoreductase activity"/>
    <property type="evidence" value="ECO:0007669"/>
    <property type="project" value="InterPro"/>
</dbReference>
<feature type="binding site" evidence="12">
    <location>
        <position position="235"/>
    </location>
    <ligand>
        <name>[2Fe-2S] cluster</name>
        <dbReference type="ChEBI" id="CHEBI:190135"/>
    </ligand>
</feature>
<dbReference type="PIRSF" id="PIRSF006816">
    <property type="entry name" value="Cyc3_hyd_g"/>
    <property type="match status" value="1"/>
</dbReference>
<dbReference type="Gene3D" id="3.40.50.80">
    <property type="entry name" value="Nucleotide-binding domain of ferredoxin-NADP reductase (FNR) module"/>
    <property type="match status" value="1"/>
</dbReference>
<dbReference type="InterPro" id="IPR019480">
    <property type="entry name" value="Dihydroorotate_DH_Fe-S-bd"/>
</dbReference>
<dbReference type="InterPro" id="IPR037117">
    <property type="entry name" value="Dihydroorotate_DH_ele_sf"/>
</dbReference>
<dbReference type="Gene3D" id="2.10.240.10">
    <property type="entry name" value="Dihydroorotate dehydrogenase, electron transfer subunit"/>
    <property type="match status" value="1"/>
</dbReference>
<dbReference type="InterPro" id="IPR039261">
    <property type="entry name" value="FNR_nucleotide-bd"/>
</dbReference>
<protein>
    <submittedName>
        <fullName evidence="14">Dihydroorotate dehydrogenase electron transfer subunit</fullName>
    </submittedName>
</protein>
<feature type="domain" description="FAD-binding FR-type" evidence="13">
    <location>
        <begin position="1"/>
        <end position="99"/>
    </location>
</feature>
<dbReference type="InterPro" id="IPR050353">
    <property type="entry name" value="PyrK_electron_transfer"/>
</dbReference>
<evidence type="ECO:0000256" key="12">
    <source>
        <dbReference type="PIRSR" id="PIRSR006816-2"/>
    </source>
</evidence>
<dbReference type="CDD" id="cd06218">
    <property type="entry name" value="DHOD_e_trans"/>
    <property type="match status" value="1"/>
</dbReference>
<keyword evidence="8 12" id="KW-0408">Iron</keyword>
<evidence type="ECO:0000256" key="9">
    <source>
        <dbReference type="ARBA" id="ARBA00023014"/>
    </source>
</evidence>
<dbReference type="PANTHER" id="PTHR43513:SF3">
    <property type="entry name" value="DIHYDROOROTATE DEHYDROGENASE B (NAD(+)), ELECTRON TRANSFER SUBUNIT-RELATED"/>
    <property type="match status" value="1"/>
</dbReference>
<dbReference type="PANTHER" id="PTHR43513">
    <property type="entry name" value="DIHYDROOROTATE DEHYDROGENASE B (NAD(+)), ELECTRON TRANSFER SUBUNIT"/>
    <property type="match status" value="1"/>
</dbReference>
<dbReference type="Proteomes" id="UP000280881">
    <property type="component" value="Unassembled WGS sequence"/>
</dbReference>
<evidence type="ECO:0000256" key="11">
    <source>
        <dbReference type="PIRSR" id="PIRSR006816-1"/>
    </source>
</evidence>
<keyword evidence="4 12" id="KW-0001">2Fe-2S</keyword>
<organism evidence="14 15">
    <name type="scientific">Thermovibrio guaymasensis</name>
    <dbReference type="NCBI Taxonomy" id="240167"/>
    <lineage>
        <taxon>Bacteria</taxon>
        <taxon>Pseudomonadati</taxon>
        <taxon>Aquificota</taxon>
        <taxon>Aquificia</taxon>
        <taxon>Desulfurobacteriales</taxon>
        <taxon>Desulfurobacteriaceae</taxon>
        <taxon>Thermovibrio</taxon>
    </lineage>
</organism>
<proteinExistence type="inferred from homology"/>
<dbReference type="EMBL" id="RBIE01000002">
    <property type="protein sequence ID" value="RKQ61749.1"/>
    <property type="molecule type" value="Genomic_DNA"/>
</dbReference>
<dbReference type="Gene3D" id="2.40.30.10">
    <property type="entry name" value="Translation factors"/>
    <property type="match status" value="1"/>
</dbReference>
<evidence type="ECO:0000256" key="5">
    <source>
        <dbReference type="ARBA" id="ARBA00022723"/>
    </source>
</evidence>
<evidence type="ECO:0000256" key="8">
    <source>
        <dbReference type="ARBA" id="ARBA00023004"/>
    </source>
</evidence>
<dbReference type="GO" id="GO:0006221">
    <property type="term" value="P:pyrimidine nucleotide biosynthetic process"/>
    <property type="evidence" value="ECO:0007669"/>
    <property type="project" value="InterPro"/>
</dbReference>
<dbReference type="InterPro" id="IPR012165">
    <property type="entry name" value="Cyt_c3_hydrogenase_gsu"/>
</dbReference>
<feature type="binding site" evidence="12">
    <location>
        <position position="215"/>
    </location>
    <ligand>
        <name>[2Fe-2S] cluster</name>
        <dbReference type="ChEBI" id="CHEBI:190135"/>
    </ligand>
</feature>
<dbReference type="GO" id="GO:0050660">
    <property type="term" value="F:flavin adenine dinucleotide binding"/>
    <property type="evidence" value="ECO:0007669"/>
    <property type="project" value="InterPro"/>
</dbReference>
<dbReference type="InterPro" id="IPR017927">
    <property type="entry name" value="FAD-bd_FR_type"/>
</dbReference>
<comment type="cofactor">
    <cofactor evidence="11">
        <name>FAD</name>
        <dbReference type="ChEBI" id="CHEBI:57692"/>
    </cofactor>
    <text evidence="11">Binds 1 FAD per subunit.</text>
</comment>
<evidence type="ECO:0000256" key="1">
    <source>
        <dbReference type="ARBA" id="ARBA00006422"/>
    </source>
</evidence>
<dbReference type="InterPro" id="IPR017938">
    <property type="entry name" value="Riboflavin_synthase-like_b-brl"/>
</dbReference>
<keyword evidence="3 11" id="KW-0285">Flavoprotein</keyword>
<keyword evidence="6 11" id="KW-0274">FAD</keyword>
<keyword evidence="7" id="KW-0249">Electron transport</keyword>
<sequence length="248" mass="27815">MGLKVVENRHLKGNDYLLTVKSDGETVKRIKPGQFAMIQVRTKLQFDPLLRRPLGIFNVEEDKVSFIYRVYGRGTKLLSQIEPGEEIEVLMPLGNWIPDTKDNYLFIAGGIGIGGLFLAAKEFKERGKNVFLLYGERSKKTLSALEFIEEYGINFKVYTEDGSFGEEGFVTKGLHLFKDFTWVACGPTPMLRAVKEIAKENGVECFLSLDRRMACGVGACLGCTVKTTKGYKRCCVEGPIFPAEEVLF</sequence>
<dbReference type="PROSITE" id="PS51384">
    <property type="entry name" value="FAD_FR"/>
    <property type="match status" value="1"/>
</dbReference>
<keyword evidence="15" id="KW-1185">Reference proteome</keyword>
<evidence type="ECO:0000313" key="14">
    <source>
        <dbReference type="EMBL" id="RKQ61749.1"/>
    </source>
</evidence>
<dbReference type="Pfam" id="PF10418">
    <property type="entry name" value="DHODB_Fe-S_bind"/>
    <property type="match status" value="1"/>
</dbReference>
<reference evidence="14 15" key="1">
    <citation type="submission" date="2018-10" db="EMBL/GenBank/DDBJ databases">
        <title>Genomic Encyclopedia of Type Strains, Phase IV (KMG-IV): sequencing the most valuable type-strain genomes for metagenomic binning, comparative biology and taxonomic classification.</title>
        <authorList>
            <person name="Goeker M."/>
        </authorList>
    </citation>
    <scope>NUCLEOTIDE SEQUENCE [LARGE SCALE GENOMIC DNA]</scope>
    <source>
        <strain evidence="14 15">DSM 15521</strain>
    </source>
</reference>
<evidence type="ECO:0000256" key="3">
    <source>
        <dbReference type="ARBA" id="ARBA00022630"/>
    </source>
</evidence>